<feature type="domain" description="Ig-like" evidence="13">
    <location>
        <begin position="101"/>
        <end position="202"/>
    </location>
</feature>
<dbReference type="PANTHER" id="PTHR25466">
    <property type="entry name" value="T-LYMPHOCYTE ACTIVATION ANTIGEN"/>
    <property type="match status" value="1"/>
</dbReference>
<dbReference type="InterPro" id="IPR013106">
    <property type="entry name" value="Ig_V-set"/>
</dbReference>
<reference evidence="14 15" key="1">
    <citation type="submission" date="2024-06" db="EMBL/GenBank/DDBJ databases">
        <authorList>
            <person name="Pan Q."/>
            <person name="Wen M."/>
            <person name="Jouanno E."/>
            <person name="Zahm M."/>
            <person name="Klopp C."/>
            <person name="Cabau C."/>
            <person name="Louis A."/>
            <person name="Berthelot C."/>
            <person name="Parey E."/>
            <person name="Roest Crollius H."/>
            <person name="Montfort J."/>
            <person name="Robinson-Rechavi M."/>
            <person name="Bouchez O."/>
            <person name="Lampietro C."/>
            <person name="Lopez Roques C."/>
            <person name="Donnadieu C."/>
            <person name="Postlethwait J."/>
            <person name="Bobe J."/>
            <person name="Verreycken H."/>
            <person name="Guiguen Y."/>
        </authorList>
    </citation>
    <scope>NUCLEOTIDE SEQUENCE [LARGE SCALE GENOMIC DNA]</scope>
    <source>
        <strain evidence="14">Up_M1</strain>
        <tissue evidence="14">Testis</tissue>
    </source>
</reference>
<keyword evidence="6 11" id="KW-0472">Membrane</keyword>
<dbReference type="PROSITE" id="PS50835">
    <property type="entry name" value="IG_LIKE"/>
    <property type="match status" value="2"/>
</dbReference>
<dbReference type="InterPro" id="IPR051713">
    <property type="entry name" value="T-cell_Activation_Regulation"/>
</dbReference>
<dbReference type="AlphaFoldDB" id="A0ABD0WPP6"/>
<feature type="domain" description="Ig-like" evidence="13">
    <location>
        <begin position="23"/>
        <end position="90"/>
    </location>
</feature>
<evidence type="ECO:0000256" key="4">
    <source>
        <dbReference type="ARBA" id="ARBA00022729"/>
    </source>
</evidence>
<dbReference type="GO" id="GO:0005886">
    <property type="term" value="C:plasma membrane"/>
    <property type="evidence" value="ECO:0007669"/>
    <property type="project" value="UniProtKB-SubCell"/>
</dbReference>
<keyword evidence="9" id="KW-0325">Glycoprotein</keyword>
<keyword evidence="3 11" id="KW-0812">Transmembrane</keyword>
<gene>
    <name evidence="14" type="ORF">UPYG_G00168690</name>
</gene>
<feature type="chain" id="PRO_5044885013" description="Ig-like domain-containing protein" evidence="12">
    <location>
        <begin position="22"/>
        <end position="253"/>
    </location>
</feature>
<feature type="signal peptide" evidence="12">
    <location>
        <begin position="1"/>
        <end position="21"/>
    </location>
</feature>
<dbReference type="Proteomes" id="UP001557470">
    <property type="component" value="Unassembled WGS sequence"/>
</dbReference>
<evidence type="ECO:0000256" key="6">
    <source>
        <dbReference type="ARBA" id="ARBA00023136"/>
    </source>
</evidence>
<protein>
    <recommendedName>
        <fullName evidence="13">Ig-like domain-containing protein</fullName>
    </recommendedName>
</protein>
<evidence type="ECO:0000256" key="5">
    <source>
        <dbReference type="ARBA" id="ARBA00022989"/>
    </source>
</evidence>
<feature type="transmembrane region" description="Helical" evidence="11">
    <location>
        <begin position="216"/>
        <end position="236"/>
    </location>
</feature>
<evidence type="ECO:0000256" key="2">
    <source>
        <dbReference type="ARBA" id="ARBA00022475"/>
    </source>
</evidence>
<evidence type="ECO:0000256" key="11">
    <source>
        <dbReference type="SAM" id="Phobius"/>
    </source>
</evidence>
<dbReference type="SMART" id="SM00409">
    <property type="entry name" value="IG"/>
    <property type="match status" value="2"/>
</dbReference>
<evidence type="ECO:0000313" key="15">
    <source>
        <dbReference type="Proteomes" id="UP001557470"/>
    </source>
</evidence>
<dbReference type="InterPro" id="IPR003599">
    <property type="entry name" value="Ig_sub"/>
</dbReference>
<comment type="subcellular location">
    <subcellularLocation>
        <location evidence="1">Cell membrane</location>
        <topology evidence="1">Single-pass type I membrane protein</topology>
    </subcellularLocation>
</comment>
<evidence type="ECO:0000256" key="7">
    <source>
        <dbReference type="ARBA" id="ARBA00023157"/>
    </source>
</evidence>
<evidence type="ECO:0000256" key="9">
    <source>
        <dbReference type="ARBA" id="ARBA00023180"/>
    </source>
</evidence>
<keyword evidence="7" id="KW-1015">Disulfide bond</keyword>
<comment type="caution">
    <text evidence="14">The sequence shown here is derived from an EMBL/GenBank/DDBJ whole genome shotgun (WGS) entry which is preliminary data.</text>
</comment>
<evidence type="ECO:0000256" key="3">
    <source>
        <dbReference type="ARBA" id="ARBA00022692"/>
    </source>
</evidence>
<evidence type="ECO:0000313" key="14">
    <source>
        <dbReference type="EMBL" id="KAL0978306.1"/>
    </source>
</evidence>
<dbReference type="InterPro" id="IPR013783">
    <property type="entry name" value="Ig-like_fold"/>
</dbReference>
<evidence type="ECO:0000256" key="10">
    <source>
        <dbReference type="ARBA" id="ARBA00023319"/>
    </source>
</evidence>
<keyword evidence="8" id="KW-0675">Receptor</keyword>
<evidence type="ECO:0000256" key="12">
    <source>
        <dbReference type="SAM" id="SignalP"/>
    </source>
</evidence>
<name>A0ABD0WPP6_UMBPY</name>
<keyword evidence="2" id="KW-1003">Cell membrane</keyword>
<keyword evidence="4 12" id="KW-0732">Signal</keyword>
<dbReference type="InterPro" id="IPR007110">
    <property type="entry name" value="Ig-like_dom"/>
</dbReference>
<keyword evidence="10" id="KW-0393">Immunoglobulin domain</keyword>
<dbReference type="SUPFAM" id="SSF48726">
    <property type="entry name" value="Immunoglobulin"/>
    <property type="match status" value="1"/>
</dbReference>
<dbReference type="InterPro" id="IPR036179">
    <property type="entry name" value="Ig-like_dom_sf"/>
</dbReference>
<evidence type="ECO:0000256" key="1">
    <source>
        <dbReference type="ARBA" id="ARBA00004251"/>
    </source>
</evidence>
<sequence>MFMSVCLISSVLHITAGCTLSGPEVTQITVYSGRLVMLPCSCSEPDAKPEYVRWTVNQGDHRDQEVWYITEKDDALYRCKINGSSFKDIRLHVKGCTLSGPERSEITASLGQSVILPCSCTETQAKPHSFTWTVGSMLTISEIWSSLGSNWSHVYRHRVQLSSNSPGDLSLLLSNFTHRDEGLYACKITTHNTTDHRLLFLTELKKGQGYSRRFPYSHIALIVFFTLPLTAGCYAWRTLKKKLCEDTAHQQHM</sequence>
<proteinExistence type="predicted"/>
<dbReference type="EMBL" id="JAGEUA010000005">
    <property type="protein sequence ID" value="KAL0978306.1"/>
    <property type="molecule type" value="Genomic_DNA"/>
</dbReference>
<evidence type="ECO:0000259" key="13">
    <source>
        <dbReference type="PROSITE" id="PS50835"/>
    </source>
</evidence>
<keyword evidence="15" id="KW-1185">Reference proteome</keyword>
<accession>A0ABD0WPP6</accession>
<evidence type="ECO:0000256" key="8">
    <source>
        <dbReference type="ARBA" id="ARBA00023170"/>
    </source>
</evidence>
<dbReference type="Pfam" id="PF07686">
    <property type="entry name" value="V-set"/>
    <property type="match status" value="1"/>
</dbReference>
<organism evidence="14 15">
    <name type="scientific">Umbra pygmaea</name>
    <name type="common">Eastern mudminnow</name>
    <dbReference type="NCBI Taxonomy" id="75934"/>
    <lineage>
        <taxon>Eukaryota</taxon>
        <taxon>Metazoa</taxon>
        <taxon>Chordata</taxon>
        <taxon>Craniata</taxon>
        <taxon>Vertebrata</taxon>
        <taxon>Euteleostomi</taxon>
        <taxon>Actinopterygii</taxon>
        <taxon>Neopterygii</taxon>
        <taxon>Teleostei</taxon>
        <taxon>Protacanthopterygii</taxon>
        <taxon>Esociformes</taxon>
        <taxon>Umbridae</taxon>
        <taxon>Umbra</taxon>
    </lineage>
</organism>
<keyword evidence="5 11" id="KW-1133">Transmembrane helix</keyword>
<dbReference type="Gene3D" id="2.60.40.10">
    <property type="entry name" value="Immunoglobulins"/>
    <property type="match status" value="1"/>
</dbReference>
<dbReference type="PANTHER" id="PTHR25466:SF14">
    <property type="entry name" value="BUTYROPHILIN SUBFAMILY 2 MEMBER A2-LIKE-RELATED"/>
    <property type="match status" value="1"/>
</dbReference>